<evidence type="ECO:0000313" key="2">
    <source>
        <dbReference type="EMBL" id="MEQ2175407.1"/>
    </source>
</evidence>
<gene>
    <name evidence="2" type="ORF">GOODEAATRI_017665</name>
</gene>
<name>A0ABV0NYU7_9TELE</name>
<sequence length="143" mass="15675">MMPSAGNRTVGSSGRSQRPDNQEGKIDFHHHEISLPSAVHDKRLNTAPPTCPSLQTQTFAQTRLLCRTSPLDPFRCLDHKSDPRSETVKLVCAEVSGLTGVLSASGSSTNGLQTRTTSPFNLQICWSILTRRGRTDMVAAWKK</sequence>
<evidence type="ECO:0000256" key="1">
    <source>
        <dbReference type="SAM" id="MobiDB-lite"/>
    </source>
</evidence>
<proteinExistence type="predicted"/>
<feature type="compositionally biased region" description="Polar residues" evidence="1">
    <location>
        <begin position="1"/>
        <end position="16"/>
    </location>
</feature>
<reference evidence="2 3" key="1">
    <citation type="submission" date="2021-06" db="EMBL/GenBank/DDBJ databases">
        <authorList>
            <person name="Palmer J.M."/>
        </authorList>
    </citation>
    <scope>NUCLEOTIDE SEQUENCE [LARGE SCALE GENOMIC DNA]</scope>
    <source>
        <strain evidence="2 3">GA_2019</strain>
        <tissue evidence="2">Muscle</tissue>
    </source>
</reference>
<protein>
    <submittedName>
        <fullName evidence="2">Uncharacterized protein</fullName>
    </submittedName>
</protein>
<dbReference type="Proteomes" id="UP001476798">
    <property type="component" value="Unassembled WGS sequence"/>
</dbReference>
<organism evidence="2 3">
    <name type="scientific">Goodea atripinnis</name>
    <dbReference type="NCBI Taxonomy" id="208336"/>
    <lineage>
        <taxon>Eukaryota</taxon>
        <taxon>Metazoa</taxon>
        <taxon>Chordata</taxon>
        <taxon>Craniata</taxon>
        <taxon>Vertebrata</taxon>
        <taxon>Euteleostomi</taxon>
        <taxon>Actinopterygii</taxon>
        <taxon>Neopterygii</taxon>
        <taxon>Teleostei</taxon>
        <taxon>Neoteleostei</taxon>
        <taxon>Acanthomorphata</taxon>
        <taxon>Ovalentaria</taxon>
        <taxon>Atherinomorphae</taxon>
        <taxon>Cyprinodontiformes</taxon>
        <taxon>Goodeidae</taxon>
        <taxon>Goodea</taxon>
    </lineage>
</organism>
<feature type="region of interest" description="Disordered" evidence="1">
    <location>
        <begin position="1"/>
        <end position="23"/>
    </location>
</feature>
<evidence type="ECO:0000313" key="3">
    <source>
        <dbReference type="Proteomes" id="UP001476798"/>
    </source>
</evidence>
<dbReference type="EMBL" id="JAHRIO010051428">
    <property type="protein sequence ID" value="MEQ2175407.1"/>
    <property type="molecule type" value="Genomic_DNA"/>
</dbReference>
<comment type="caution">
    <text evidence="2">The sequence shown here is derived from an EMBL/GenBank/DDBJ whole genome shotgun (WGS) entry which is preliminary data.</text>
</comment>
<keyword evidence="3" id="KW-1185">Reference proteome</keyword>
<accession>A0ABV0NYU7</accession>